<dbReference type="EMBL" id="JADJUC010000006">
    <property type="protein sequence ID" value="MBK8524047.1"/>
    <property type="molecule type" value="Genomic_DNA"/>
</dbReference>
<dbReference type="InterPro" id="IPR005129">
    <property type="entry name" value="GTPase_ArgK"/>
</dbReference>
<dbReference type="Gene3D" id="1.20.5.170">
    <property type="match status" value="1"/>
</dbReference>
<name>A0A9D7K3K1_9PROT</name>
<keyword evidence="2" id="KW-0378">Hydrolase</keyword>
<proteinExistence type="inferred from homology"/>
<comment type="similarity">
    <text evidence="1">Belongs to the SIMIBI class G3E GTPase family. ArgK/MeaB subfamily.</text>
</comment>
<dbReference type="GO" id="GO:0003924">
    <property type="term" value="F:GTPase activity"/>
    <property type="evidence" value="ECO:0007669"/>
    <property type="project" value="InterPro"/>
</dbReference>
<comment type="caution">
    <text evidence="2">The sequence shown here is derived from an EMBL/GenBank/DDBJ whole genome shotgun (WGS) entry which is preliminary data.</text>
</comment>
<reference evidence="2" key="1">
    <citation type="submission" date="2020-10" db="EMBL/GenBank/DDBJ databases">
        <title>Connecting structure to function with the recovery of over 1000 high-quality activated sludge metagenome-assembled genomes encoding full-length rRNA genes using long-read sequencing.</title>
        <authorList>
            <person name="Singleton C.M."/>
            <person name="Petriglieri F."/>
            <person name="Kristensen J.M."/>
            <person name="Kirkegaard R.H."/>
            <person name="Michaelsen T.Y."/>
            <person name="Andersen M.H."/>
            <person name="Karst S.M."/>
            <person name="Dueholm M.S."/>
            <person name="Nielsen P.H."/>
            <person name="Albertsen M."/>
        </authorList>
    </citation>
    <scope>NUCLEOTIDE SEQUENCE</scope>
    <source>
        <strain evidence="2">Hirt_18-Q3-R61-65_BATAC.395</strain>
    </source>
</reference>
<gene>
    <name evidence="2" type="primary">meaB</name>
    <name evidence="2" type="ORF">IPL58_07905</name>
</gene>
<organism evidence="2 3">
    <name type="scientific">Candidatus Proximibacter danicus</name>
    <dbReference type="NCBI Taxonomy" id="2954365"/>
    <lineage>
        <taxon>Bacteria</taxon>
        <taxon>Pseudomonadati</taxon>
        <taxon>Pseudomonadota</taxon>
        <taxon>Betaproteobacteria</taxon>
        <taxon>Candidatus Proximibacter</taxon>
    </lineage>
</organism>
<dbReference type="Pfam" id="PF03308">
    <property type="entry name" value="MeaB"/>
    <property type="match status" value="1"/>
</dbReference>
<dbReference type="GO" id="GO:0005525">
    <property type="term" value="F:GTP binding"/>
    <property type="evidence" value="ECO:0007669"/>
    <property type="project" value="InterPro"/>
</dbReference>
<dbReference type="SUPFAM" id="SSF52540">
    <property type="entry name" value="P-loop containing nucleoside triphosphate hydrolases"/>
    <property type="match status" value="1"/>
</dbReference>
<dbReference type="PANTHER" id="PTHR23408:SF3">
    <property type="entry name" value="METHYLMALONIC ACIDURIA TYPE A PROTEIN, MITOCHONDRIAL"/>
    <property type="match status" value="1"/>
</dbReference>
<dbReference type="Gene3D" id="3.40.50.300">
    <property type="entry name" value="P-loop containing nucleotide triphosphate hydrolases"/>
    <property type="match status" value="1"/>
</dbReference>
<dbReference type="CDD" id="cd03114">
    <property type="entry name" value="MMAA-like"/>
    <property type="match status" value="1"/>
</dbReference>
<dbReference type="GO" id="GO:0005737">
    <property type="term" value="C:cytoplasm"/>
    <property type="evidence" value="ECO:0007669"/>
    <property type="project" value="TreeGrafter"/>
</dbReference>
<dbReference type="InterPro" id="IPR027417">
    <property type="entry name" value="P-loop_NTPase"/>
</dbReference>
<dbReference type="NCBIfam" id="TIGR00750">
    <property type="entry name" value="lao"/>
    <property type="match status" value="1"/>
</dbReference>
<dbReference type="Proteomes" id="UP000886689">
    <property type="component" value="Unassembled WGS sequence"/>
</dbReference>
<dbReference type="NCBIfam" id="NF006958">
    <property type="entry name" value="PRK09435.1"/>
    <property type="match status" value="1"/>
</dbReference>
<dbReference type="AlphaFoldDB" id="A0A9D7K3K1"/>
<dbReference type="Gene3D" id="1.10.287.130">
    <property type="match status" value="1"/>
</dbReference>
<dbReference type="PANTHER" id="PTHR23408">
    <property type="entry name" value="METHYLMALONYL-COA MUTASE"/>
    <property type="match status" value="1"/>
</dbReference>
<evidence type="ECO:0000313" key="2">
    <source>
        <dbReference type="EMBL" id="MBK8524047.1"/>
    </source>
</evidence>
<protein>
    <submittedName>
        <fullName evidence="2">Methylmalonyl Co-A mutase-associated GTPase MeaB</fullName>
        <ecNumber evidence="2">3.6.5.-</ecNumber>
    </submittedName>
</protein>
<evidence type="ECO:0000313" key="3">
    <source>
        <dbReference type="Proteomes" id="UP000886689"/>
    </source>
</evidence>
<evidence type="ECO:0000256" key="1">
    <source>
        <dbReference type="ARBA" id="ARBA00009625"/>
    </source>
</evidence>
<accession>A0A9D7K3K1</accession>
<sequence length="339" mass="36464">MDLSEVPLLTPSTHPLPSTDQALVDGVLGGQRRALAKAITLIESTRADHQQRAQQVLNALLPKTGKAIRIGISGVPGAGKSTFIEALGLWLINHGHRLAVLAVDPSSSVSGGSILGDKTRMEMLCQREEAFIRPSPSAGSLGGVAEKTREAMLLCEAAGFDVIIVETVGVGQSETTVAGMVDIFCLLQLPNAGDDLQAIKKGIVEIADLVVINKADIDPRATAVVRAQWRNALHMLRPASANWSPPVITASALHKEGIAEFWENIENYRKALKPTGEFEQKRKHQALAWMWQMIETGLHQQFKDHPEVQASLARLSTSVENGLTTPAAAAHALLAHLKH</sequence>
<dbReference type="EC" id="3.6.5.-" evidence="2"/>